<dbReference type="Proteomes" id="UP000028780">
    <property type="component" value="Chromosome"/>
</dbReference>
<dbReference type="SMART" id="SM00278">
    <property type="entry name" value="HhH1"/>
    <property type="match status" value="2"/>
</dbReference>
<dbReference type="GO" id="GO:0003677">
    <property type="term" value="F:DNA binding"/>
    <property type="evidence" value="ECO:0007669"/>
    <property type="project" value="InterPro"/>
</dbReference>
<dbReference type="GO" id="GO:0006281">
    <property type="term" value="P:DNA repair"/>
    <property type="evidence" value="ECO:0007669"/>
    <property type="project" value="InterPro"/>
</dbReference>
<proteinExistence type="predicted"/>
<evidence type="ECO:0000313" key="4">
    <source>
        <dbReference type="Proteomes" id="UP000028780"/>
    </source>
</evidence>
<dbReference type="PANTHER" id="PTHR21180">
    <property type="entry name" value="ENDONUCLEASE/EXONUCLEASE/PHOSPHATASE FAMILY DOMAIN-CONTAINING PROTEIN 1"/>
    <property type="match status" value="1"/>
</dbReference>
<dbReference type="OrthoDB" id="9758724at2"/>
<dbReference type="GO" id="GO:0015628">
    <property type="term" value="P:protein secretion by the type II secretion system"/>
    <property type="evidence" value="ECO:0007669"/>
    <property type="project" value="TreeGrafter"/>
</dbReference>
<feature type="transmembrane region" description="Helical" evidence="1">
    <location>
        <begin position="36"/>
        <end position="53"/>
    </location>
</feature>
<dbReference type="GO" id="GO:0015627">
    <property type="term" value="C:type II protein secretion system complex"/>
    <property type="evidence" value="ECO:0007669"/>
    <property type="project" value="TreeGrafter"/>
</dbReference>
<dbReference type="eggNOG" id="COG1555">
    <property type="taxonomic scope" value="Bacteria"/>
</dbReference>
<dbReference type="PANTHER" id="PTHR21180:SF32">
    <property type="entry name" value="ENDONUCLEASE_EXONUCLEASE_PHOSPHATASE FAMILY DOMAIN-CONTAINING PROTEIN 1"/>
    <property type="match status" value="1"/>
</dbReference>
<dbReference type="KEGG" id="cii:CIMIT_09210"/>
<organism evidence="3 4">
    <name type="scientific">Corynebacterium imitans</name>
    <dbReference type="NCBI Taxonomy" id="156978"/>
    <lineage>
        <taxon>Bacteria</taxon>
        <taxon>Bacillati</taxon>
        <taxon>Actinomycetota</taxon>
        <taxon>Actinomycetes</taxon>
        <taxon>Mycobacteriales</taxon>
        <taxon>Corynebacteriaceae</taxon>
        <taxon>Corynebacterium</taxon>
    </lineage>
</organism>
<reference evidence="3 4" key="1">
    <citation type="submission" date="2014-08" db="EMBL/GenBank/DDBJ databases">
        <title>Complete genome sequence of Corynebacterium imitans DSM 44264, isolated from a five-month-old boy with suspected pharyngeal diphtheria.</title>
        <authorList>
            <person name="Mollmann S."/>
            <person name="Albersmeier A."/>
            <person name="Ruckert C."/>
            <person name="Tauch A."/>
        </authorList>
    </citation>
    <scope>NUCLEOTIDE SEQUENCE [LARGE SCALE GENOMIC DNA]</scope>
    <source>
        <strain evidence="3 4">DSM 44264</strain>
    </source>
</reference>
<keyword evidence="1" id="KW-0812">Transmembrane</keyword>
<evidence type="ECO:0000313" key="3">
    <source>
        <dbReference type="EMBL" id="AIJ34057.1"/>
    </source>
</evidence>
<dbReference type="Pfam" id="PF12836">
    <property type="entry name" value="HHH_3"/>
    <property type="match status" value="1"/>
</dbReference>
<sequence>MDTLDRIKELTRPTGEEDLLNVEYPKPRLSVSPKHACIAVAFVLLAFGAWAFLRASPPPETPTTWDSAATETESAPSGEIVVSVVGEVERPGLVTLPDGARVADALNAASARPDADIYALNQAQLLVDGQQLVVPSVHAGGEAGAQDADASADAGGGVLSLNTATASELTALPGVGEATAQAIVQHRETNGPFAKPEDLMDVKGIGPAKFEALKDLVGL</sequence>
<name>A0A076NT55_9CORY</name>
<feature type="domain" description="Helix-hairpin-helix DNA-binding motif class 1" evidence="2">
    <location>
        <begin position="167"/>
        <end position="186"/>
    </location>
</feature>
<feature type="domain" description="Helix-hairpin-helix DNA-binding motif class 1" evidence="2">
    <location>
        <begin position="197"/>
        <end position="216"/>
    </location>
</feature>
<protein>
    <recommendedName>
        <fullName evidence="2">Helix-hairpin-helix DNA-binding motif class 1 domain-containing protein</fullName>
    </recommendedName>
</protein>
<dbReference type="STRING" id="156978.CIMIT_09210"/>
<keyword evidence="1" id="KW-0472">Membrane</keyword>
<dbReference type="Pfam" id="PF10531">
    <property type="entry name" value="SLBB"/>
    <property type="match status" value="1"/>
</dbReference>
<dbReference type="EMBL" id="CP009211">
    <property type="protein sequence ID" value="AIJ34057.1"/>
    <property type="molecule type" value="Genomic_DNA"/>
</dbReference>
<dbReference type="HOGENOM" id="CLU_052011_1_1_11"/>
<dbReference type="InterPro" id="IPR004509">
    <property type="entry name" value="Competence_ComEA_HhH"/>
</dbReference>
<dbReference type="SUPFAM" id="SSF47781">
    <property type="entry name" value="RuvA domain 2-like"/>
    <property type="match status" value="1"/>
</dbReference>
<accession>A0A076NT55</accession>
<evidence type="ECO:0000256" key="1">
    <source>
        <dbReference type="SAM" id="Phobius"/>
    </source>
</evidence>
<gene>
    <name evidence="3" type="ORF">CIMIT_09210</name>
</gene>
<keyword evidence="4" id="KW-1185">Reference proteome</keyword>
<evidence type="ECO:0000259" key="2">
    <source>
        <dbReference type="SMART" id="SM00278"/>
    </source>
</evidence>
<dbReference type="InterPro" id="IPR051675">
    <property type="entry name" value="Endo/Exo/Phosphatase_dom_1"/>
</dbReference>
<keyword evidence="1" id="KW-1133">Transmembrane helix</keyword>
<dbReference type="NCBIfam" id="TIGR00426">
    <property type="entry name" value="competence protein ComEA helix-hairpin-helix repeat region"/>
    <property type="match status" value="1"/>
</dbReference>
<dbReference type="InterPro" id="IPR019554">
    <property type="entry name" value="Soluble_ligand-bd"/>
</dbReference>
<dbReference type="InterPro" id="IPR003583">
    <property type="entry name" value="Hlx-hairpin-Hlx_DNA-bd_motif"/>
</dbReference>
<dbReference type="Gene3D" id="1.10.150.320">
    <property type="entry name" value="Photosystem II 12 kDa extrinsic protein"/>
    <property type="match status" value="1"/>
</dbReference>
<dbReference type="AlphaFoldDB" id="A0A076NT55"/>
<dbReference type="InterPro" id="IPR010994">
    <property type="entry name" value="RuvA_2-like"/>
</dbReference>
<dbReference type="RefSeq" id="WP_038591992.1">
    <property type="nucleotide sequence ID" value="NZ_CP009211.1"/>
</dbReference>